<dbReference type="InterPro" id="IPR000182">
    <property type="entry name" value="GNAT_dom"/>
</dbReference>
<sequence length="171" mass="20119">MDIIIRETKKEDLLNIMELWNSGEVMHYVGFPNGLGIKLEDLERWLSRVNQHELRKHYSIYTDELGYCGETFYDIDMLHDLATLDIKLLPKAQGKGIASYALSFAITQVFEQNLATRAYVDPNPENKKAWKLYDKLGFIRKPRPDFLEPYEIYLEITKEVWGKKEVQKETE</sequence>
<accession>A0A3D2X906</accession>
<dbReference type="AlphaFoldDB" id="A0A3D2X906"/>
<dbReference type="GO" id="GO:0016747">
    <property type="term" value="F:acyltransferase activity, transferring groups other than amino-acyl groups"/>
    <property type="evidence" value="ECO:0007669"/>
    <property type="project" value="InterPro"/>
</dbReference>
<feature type="domain" description="N-acetyltransferase" evidence="1">
    <location>
        <begin position="3"/>
        <end position="159"/>
    </location>
</feature>
<keyword evidence="2" id="KW-0808">Transferase</keyword>
<dbReference type="Proteomes" id="UP000262969">
    <property type="component" value="Unassembled WGS sequence"/>
</dbReference>
<evidence type="ECO:0000313" key="2">
    <source>
        <dbReference type="EMBL" id="HCL03466.1"/>
    </source>
</evidence>
<reference evidence="2 3" key="1">
    <citation type="journal article" date="2018" name="Nat. Biotechnol.">
        <title>A standardized bacterial taxonomy based on genome phylogeny substantially revises the tree of life.</title>
        <authorList>
            <person name="Parks D.H."/>
            <person name="Chuvochina M."/>
            <person name="Waite D.W."/>
            <person name="Rinke C."/>
            <person name="Skarshewski A."/>
            <person name="Chaumeil P.A."/>
            <person name="Hugenholtz P."/>
        </authorList>
    </citation>
    <scope>NUCLEOTIDE SEQUENCE [LARGE SCALE GENOMIC DNA]</scope>
    <source>
        <strain evidence="2">UBA11728</strain>
    </source>
</reference>
<dbReference type="Gene3D" id="3.40.630.30">
    <property type="match status" value="1"/>
</dbReference>
<dbReference type="SUPFAM" id="SSF55729">
    <property type="entry name" value="Acyl-CoA N-acyltransferases (Nat)"/>
    <property type="match status" value="1"/>
</dbReference>
<name>A0A3D2X906_9FIRM</name>
<dbReference type="Pfam" id="PF13302">
    <property type="entry name" value="Acetyltransf_3"/>
    <property type="match status" value="1"/>
</dbReference>
<evidence type="ECO:0000313" key="3">
    <source>
        <dbReference type="Proteomes" id="UP000262969"/>
    </source>
</evidence>
<dbReference type="EMBL" id="DPVV01000456">
    <property type="protein sequence ID" value="HCL03466.1"/>
    <property type="molecule type" value="Genomic_DNA"/>
</dbReference>
<protein>
    <submittedName>
        <fullName evidence="2">GNAT family N-acetyltransferase</fullName>
    </submittedName>
</protein>
<gene>
    <name evidence="2" type="ORF">DHW61_13830</name>
</gene>
<dbReference type="PROSITE" id="PS51186">
    <property type="entry name" value="GNAT"/>
    <property type="match status" value="1"/>
</dbReference>
<dbReference type="InterPro" id="IPR016181">
    <property type="entry name" value="Acyl_CoA_acyltransferase"/>
</dbReference>
<comment type="caution">
    <text evidence="2">The sequence shown here is derived from an EMBL/GenBank/DDBJ whole genome shotgun (WGS) entry which is preliminary data.</text>
</comment>
<evidence type="ECO:0000259" key="1">
    <source>
        <dbReference type="PROSITE" id="PS51186"/>
    </source>
</evidence>
<organism evidence="2 3">
    <name type="scientific">Lachnoclostridium phytofermentans</name>
    <dbReference type="NCBI Taxonomy" id="66219"/>
    <lineage>
        <taxon>Bacteria</taxon>
        <taxon>Bacillati</taxon>
        <taxon>Bacillota</taxon>
        <taxon>Clostridia</taxon>
        <taxon>Lachnospirales</taxon>
        <taxon>Lachnospiraceae</taxon>
    </lineage>
</organism>
<proteinExistence type="predicted"/>